<evidence type="ECO:0000313" key="2">
    <source>
        <dbReference type="Proteomes" id="UP000765509"/>
    </source>
</evidence>
<proteinExistence type="predicted"/>
<sequence>MVTSPHLQPVASYSRRREDCSPLPLPSTCVFQKREQWTFWVTREFPKRASESKDAVARLFRRVDRKGREVIIYANDTAIPGTASEEKAAKFSCYEDGLINDFQRTLSDFGGDE</sequence>
<dbReference type="EMBL" id="AVOT02025047">
    <property type="protein sequence ID" value="MBW0516100.1"/>
    <property type="molecule type" value="Genomic_DNA"/>
</dbReference>
<accession>A0A9Q3HVL1</accession>
<reference evidence="1" key="1">
    <citation type="submission" date="2021-03" db="EMBL/GenBank/DDBJ databases">
        <title>Draft genome sequence of rust myrtle Austropuccinia psidii MF-1, a brazilian biotype.</title>
        <authorList>
            <person name="Quecine M.C."/>
            <person name="Pachon D.M.R."/>
            <person name="Bonatelli M.L."/>
            <person name="Correr F.H."/>
            <person name="Franceschini L.M."/>
            <person name="Leite T.F."/>
            <person name="Margarido G.R.A."/>
            <person name="Almeida C.A."/>
            <person name="Ferrarezi J.A."/>
            <person name="Labate C.A."/>
        </authorList>
    </citation>
    <scope>NUCLEOTIDE SEQUENCE</scope>
    <source>
        <strain evidence="1">MF-1</strain>
    </source>
</reference>
<name>A0A9Q3HVL1_9BASI</name>
<protein>
    <submittedName>
        <fullName evidence="1">Uncharacterized protein</fullName>
    </submittedName>
</protein>
<dbReference type="AlphaFoldDB" id="A0A9Q3HVL1"/>
<organism evidence="1 2">
    <name type="scientific">Austropuccinia psidii MF-1</name>
    <dbReference type="NCBI Taxonomy" id="1389203"/>
    <lineage>
        <taxon>Eukaryota</taxon>
        <taxon>Fungi</taxon>
        <taxon>Dikarya</taxon>
        <taxon>Basidiomycota</taxon>
        <taxon>Pucciniomycotina</taxon>
        <taxon>Pucciniomycetes</taxon>
        <taxon>Pucciniales</taxon>
        <taxon>Sphaerophragmiaceae</taxon>
        <taxon>Austropuccinia</taxon>
    </lineage>
</organism>
<comment type="caution">
    <text evidence="1">The sequence shown here is derived from an EMBL/GenBank/DDBJ whole genome shotgun (WGS) entry which is preliminary data.</text>
</comment>
<evidence type="ECO:0000313" key="1">
    <source>
        <dbReference type="EMBL" id="MBW0516100.1"/>
    </source>
</evidence>
<keyword evidence="2" id="KW-1185">Reference proteome</keyword>
<dbReference type="Proteomes" id="UP000765509">
    <property type="component" value="Unassembled WGS sequence"/>
</dbReference>
<gene>
    <name evidence="1" type="ORF">O181_055815</name>
</gene>